<dbReference type="InterPro" id="IPR036397">
    <property type="entry name" value="RNaseH_sf"/>
</dbReference>
<dbReference type="InterPro" id="IPR001584">
    <property type="entry name" value="Integrase_cat-core"/>
</dbReference>
<evidence type="ECO:0000313" key="3">
    <source>
        <dbReference type="Proteomes" id="UP001186944"/>
    </source>
</evidence>
<dbReference type="PANTHER" id="PTHR47331">
    <property type="entry name" value="PHD-TYPE DOMAIN-CONTAINING PROTEIN"/>
    <property type="match status" value="1"/>
</dbReference>
<gene>
    <name evidence="2" type="ORF">FSP39_011321</name>
</gene>
<organism evidence="2 3">
    <name type="scientific">Pinctada imbricata</name>
    <name type="common">Atlantic pearl-oyster</name>
    <name type="synonym">Pinctada martensii</name>
    <dbReference type="NCBI Taxonomy" id="66713"/>
    <lineage>
        <taxon>Eukaryota</taxon>
        <taxon>Metazoa</taxon>
        <taxon>Spiralia</taxon>
        <taxon>Lophotrochozoa</taxon>
        <taxon>Mollusca</taxon>
        <taxon>Bivalvia</taxon>
        <taxon>Autobranchia</taxon>
        <taxon>Pteriomorphia</taxon>
        <taxon>Pterioida</taxon>
        <taxon>Pterioidea</taxon>
        <taxon>Pteriidae</taxon>
        <taxon>Pinctada</taxon>
    </lineage>
</organism>
<dbReference type="SUPFAM" id="SSF53098">
    <property type="entry name" value="Ribonuclease H-like"/>
    <property type="match status" value="1"/>
</dbReference>
<evidence type="ECO:0000313" key="2">
    <source>
        <dbReference type="EMBL" id="KAK3107295.1"/>
    </source>
</evidence>
<feature type="domain" description="Integrase catalytic" evidence="1">
    <location>
        <begin position="1"/>
        <end position="137"/>
    </location>
</feature>
<dbReference type="InterPro" id="IPR040676">
    <property type="entry name" value="DUF5641"/>
</dbReference>
<accession>A0AA89C9Y1</accession>
<dbReference type="PROSITE" id="PS50994">
    <property type="entry name" value="INTEGRASE"/>
    <property type="match status" value="1"/>
</dbReference>
<dbReference type="AlphaFoldDB" id="A0AA89C9Y1"/>
<sequence length="262" mass="30225">MTTASFINALRRFYAIRGNVKEFFSDRGTNFVGCCNTLGIPAINVEDPSIKDFLSDKETVWKFNTPFSSNMGGAWERLIGVTRRILDAMLYEVRHTKLTHEVLTTFFAEVTAIINNRPLVALDSDAESPFVLTPNILLTQKTEDVCEVPMNLDVRDLYSSQWKFVQVLAQRFWDQWHKQYLQSLQPRKKWTDKQPNIEIGDIVLLKDEGQHRNNWPIGRVSQIFPSRDNLVRKVEITTFRNGTKRSYIRPITQVVLLVGSGE</sequence>
<name>A0AA89C9Y1_PINIB</name>
<evidence type="ECO:0000259" key="1">
    <source>
        <dbReference type="PROSITE" id="PS50994"/>
    </source>
</evidence>
<protein>
    <recommendedName>
        <fullName evidence="1">Integrase catalytic domain-containing protein</fullName>
    </recommendedName>
</protein>
<dbReference type="PANTHER" id="PTHR47331:SF6">
    <property type="entry name" value="DOUBLECORTIN DOMAIN-CONTAINING PROTEIN"/>
    <property type="match status" value="1"/>
</dbReference>
<dbReference type="EMBL" id="VSWD01000002">
    <property type="protein sequence ID" value="KAK3107295.1"/>
    <property type="molecule type" value="Genomic_DNA"/>
</dbReference>
<dbReference type="Pfam" id="PF18701">
    <property type="entry name" value="DUF5641"/>
    <property type="match status" value="1"/>
</dbReference>
<reference evidence="2" key="1">
    <citation type="submission" date="2019-08" db="EMBL/GenBank/DDBJ databases">
        <title>The improved chromosome-level genome for the pearl oyster Pinctada fucata martensii using PacBio sequencing and Hi-C.</title>
        <authorList>
            <person name="Zheng Z."/>
        </authorList>
    </citation>
    <scope>NUCLEOTIDE SEQUENCE</scope>
    <source>
        <strain evidence="2">ZZ-2019</strain>
        <tissue evidence="2">Adductor muscle</tissue>
    </source>
</reference>
<dbReference type="GO" id="GO:0015074">
    <property type="term" value="P:DNA integration"/>
    <property type="evidence" value="ECO:0007669"/>
    <property type="project" value="InterPro"/>
</dbReference>
<dbReference type="InterPro" id="IPR012337">
    <property type="entry name" value="RNaseH-like_sf"/>
</dbReference>
<proteinExistence type="predicted"/>
<dbReference type="Gene3D" id="3.30.420.10">
    <property type="entry name" value="Ribonuclease H-like superfamily/Ribonuclease H"/>
    <property type="match status" value="1"/>
</dbReference>
<dbReference type="Proteomes" id="UP001186944">
    <property type="component" value="Unassembled WGS sequence"/>
</dbReference>
<comment type="caution">
    <text evidence="2">The sequence shown here is derived from an EMBL/GenBank/DDBJ whole genome shotgun (WGS) entry which is preliminary data.</text>
</comment>
<keyword evidence="3" id="KW-1185">Reference proteome</keyword>
<dbReference type="GO" id="GO:0003676">
    <property type="term" value="F:nucleic acid binding"/>
    <property type="evidence" value="ECO:0007669"/>
    <property type="project" value="InterPro"/>
</dbReference>